<dbReference type="InterPro" id="IPR002711">
    <property type="entry name" value="HNH"/>
</dbReference>
<protein>
    <submittedName>
        <fullName evidence="3">Uncharacterized protein</fullName>
    </submittedName>
</protein>
<dbReference type="Proteomes" id="UP000466931">
    <property type="component" value="Chromosome"/>
</dbReference>
<name>A0A7I7Y1T6_9MYCO</name>
<dbReference type="Pfam" id="PF01844">
    <property type="entry name" value="HNH"/>
    <property type="match status" value="1"/>
</dbReference>
<dbReference type="Gene3D" id="1.10.30.50">
    <property type="match status" value="1"/>
</dbReference>
<keyword evidence="4" id="KW-1185">Reference proteome</keyword>
<dbReference type="Pfam" id="PF02720">
    <property type="entry name" value="DUF222"/>
    <property type="match status" value="1"/>
</dbReference>
<evidence type="ECO:0000256" key="1">
    <source>
        <dbReference type="ARBA" id="ARBA00023450"/>
    </source>
</evidence>
<dbReference type="CDD" id="cd00085">
    <property type="entry name" value="HNHc"/>
    <property type="match status" value="1"/>
</dbReference>
<sequence>MSSMTGPGLVAEQPGELRTDRLMRLYDELSELAGQRNAIDGRIVEIAARMDGLWGHTGCRSLAGLLAWRLGASAEHAKSIAAIAERIEEFPRCVGALREGQLSLDQVGVIARRAGEGSDEHYRAFATHASVSQLKKAIKLEPRPEPEPKPVPQASVSKSVGEDTVTWRITLPAIESAKFEAGLTSHHEAMIGEWKRDHNADESDTGHNRDELRRPPFPTLSDGFMRLVEAGWDAEATARPQGHRTTVVLHVDVEEKLANLHLGPALSDADRRYLACDATCEVWFERDGQVIGSGRTTRTISRRLRRALEHRHPTCAVPGCGATRGLHAHHIQHWEDGGETELENLVLLCPYHHRMHHKGEITVLGPASRLKVLDCDGQLLQDGSLARRPHGPPPQVRPYPGTSGERCDWWWYTAYEPPSQDKMRDAIVTVQPKDEYL</sequence>
<dbReference type="AlphaFoldDB" id="A0A7I7Y1T6"/>
<feature type="compositionally biased region" description="Basic and acidic residues" evidence="2">
    <location>
        <begin position="194"/>
        <end position="214"/>
    </location>
</feature>
<dbReference type="SMART" id="SM00507">
    <property type="entry name" value="HNHc"/>
    <property type="match status" value="1"/>
</dbReference>
<dbReference type="OrthoDB" id="4752861at2"/>
<proteinExistence type="inferred from homology"/>
<reference evidence="3" key="2">
    <citation type="submission" date="2020-02" db="EMBL/GenBank/DDBJ databases">
        <authorList>
            <person name="Matsumoto Y."/>
            <person name="Motooka D."/>
            <person name="Nakamura S."/>
        </authorList>
    </citation>
    <scope>NUCLEOTIDE SEQUENCE</scope>
    <source>
        <strain evidence="3">JCM 13671</strain>
    </source>
</reference>
<dbReference type="EMBL" id="AP022612">
    <property type="protein sequence ID" value="BBZ35294.1"/>
    <property type="molecule type" value="Genomic_DNA"/>
</dbReference>
<evidence type="ECO:0000313" key="4">
    <source>
        <dbReference type="Proteomes" id="UP000466931"/>
    </source>
</evidence>
<dbReference type="InterPro" id="IPR003615">
    <property type="entry name" value="HNH_nuc"/>
</dbReference>
<evidence type="ECO:0000313" key="3">
    <source>
        <dbReference type="EMBL" id="BBZ35294.1"/>
    </source>
</evidence>
<dbReference type="GO" id="GO:0004519">
    <property type="term" value="F:endonuclease activity"/>
    <property type="evidence" value="ECO:0007669"/>
    <property type="project" value="InterPro"/>
</dbReference>
<reference evidence="3" key="1">
    <citation type="journal article" date="2019" name="Emerg. Microbes Infect.">
        <title>Comprehensive subspecies identification of 175 nontuberculous mycobacteria species based on 7547 genomic profiles.</title>
        <authorList>
            <person name="Matsumoto Y."/>
            <person name="Kinjo T."/>
            <person name="Motooka D."/>
            <person name="Nabeya D."/>
            <person name="Jung N."/>
            <person name="Uechi K."/>
            <person name="Horii T."/>
            <person name="Iida T."/>
            <person name="Fujita J."/>
            <person name="Nakamura S."/>
        </authorList>
    </citation>
    <scope>NUCLEOTIDE SEQUENCE [LARGE SCALE GENOMIC DNA]</scope>
    <source>
        <strain evidence="3">JCM 13671</strain>
    </source>
</reference>
<evidence type="ECO:0000256" key="2">
    <source>
        <dbReference type="SAM" id="MobiDB-lite"/>
    </source>
</evidence>
<gene>
    <name evidence="3" type="ORF">MCNF_38990</name>
</gene>
<accession>A0A7I7Y1T6</accession>
<dbReference type="GO" id="GO:0003676">
    <property type="term" value="F:nucleic acid binding"/>
    <property type="evidence" value="ECO:0007669"/>
    <property type="project" value="InterPro"/>
</dbReference>
<feature type="region of interest" description="Disordered" evidence="2">
    <location>
        <begin position="194"/>
        <end position="216"/>
    </location>
</feature>
<comment type="similarity">
    <text evidence="1">Belongs to the Rv1128c/1148c/1588c/1702c/1945/3466 family.</text>
</comment>
<dbReference type="GO" id="GO:0008270">
    <property type="term" value="F:zinc ion binding"/>
    <property type="evidence" value="ECO:0007669"/>
    <property type="project" value="InterPro"/>
</dbReference>
<dbReference type="RefSeq" id="WP_085150107.1">
    <property type="nucleotide sequence ID" value="NZ_AP022612.1"/>
</dbReference>
<organism evidence="3 4">
    <name type="scientific">Mycolicibacterium confluentis</name>
    <dbReference type="NCBI Taxonomy" id="28047"/>
    <lineage>
        <taxon>Bacteria</taxon>
        <taxon>Bacillati</taxon>
        <taxon>Actinomycetota</taxon>
        <taxon>Actinomycetes</taxon>
        <taxon>Mycobacteriales</taxon>
        <taxon>Mycobacteriaceae</taxon>
        <taxon>Mycolicibacterium</taxon>
    </lineage>
</organism>
<dbReference type="InterPro" id="IPR003870">
    <property type="entry name" value="DUF222"/>
</dbReference>